<comment type="cofactor">
    <cofactor evidence="2">
        <name>Mg(2+)</name>
        <dbReference type="ChEBI" id="CHEBI:18420"/>
    </cofactor>
</comment>
<dbReference type="GO" id="GO:0035539">
    <property type="term" value="F:8-oxo-7,8-dihydrodeoxyguanosine triphosphate pyrophosphatase activity"/>
    <property type="evidence" value="ECO:0007669"/>
    <property type="project" value="UniProtKB-EC"/>
</dbReference>
<evidence type="ECO:0000313" key="8">
    <source>
        <dbReference type="EMBL" id="MEN7548675.1"/>
    </source>
</evidence>
<keyword evidence="9" id="KW-1185">Reference proteome</keyword>
<evidence type="ECO:0000256" key="2">
    <source>
        <dbReference type="ARBA" id="ARBA00001946"/>
    </source>
</evidence>
<organism evidence="8 9">
    <name type="scientific">Rapidithrix thailandica</name>
    <dbReference type="NCBI Taxonomy" id="413964"/>
    <lineage>
        <taxon>Bacteria</taxon>
        <taxon>Pseudomonadati</taxon>
        <taxon>Bacteroidota</taxon>
        <taxon>Cytophagia</taxon>
        <taxon>Cytophagales</taxon>
        <taxon>Flammeovirgaceae</taxon>
        <taxon>Rapidithrix</taxon>
    </lineage>
</organism>
<dbReference type="EC" id="3.6.1.55" evidence="8"/>
<dbReference type="PANTHER" id="PTHR12992">
    <property type="entry name" value="NUDIX HYDROLASE"/>
    <property type="match status" value="1"/>
</dbReference>
<gene>
    <name evidence="8" type="ORF">AAG747_12190</name>
</gene>
<dbReference type="PROSITE" id="PS51462">
    <property type="entry name" value="NUDIX"/>
    <property type="match status" value="1"/>
</dbReference>
<dbReference type="RefSeq" id="WP_346821452.1">
    <property type="nucleotide sequence ID" value="NZ_JBDKWZ010000006.1"/>
</dbReference>
<comment type="cofactor">
    <cofactor evidence="1">
        <name>Mn(2+)</name>
        <dbReference type="ChEBI" id="CHEBI:29035"/>
    </cofactor>
</comment>
<evidence type="ECO:0000256" key="1">
    <source>
        <dbReference type="ARBA" id="ARBA00001936"/>
    </source>
</evidence>
<feature type="domain" description="Nudix hydrolase" evidence="7">
    <location>
        <begin position="47"/>
        <end position="180"/>
    </location>
</feature>
<dbReference type="Pfam" id="PF00293">
    <property type="entry name" value="NUDIX"/>
    <property type="match status" value="1"/>
</dbReference>
<dbReference type="InterPro" id="IPR000086">
    <property type="entry name" value="NUDIX_hydrolase_dom"/>
</dbReference>
<evidence type="ECO:0000256" key="6">
    <source>
        <dbReference type="ARBA" id="ARBA00023211"/>
    </source>
</evidence>
<protein>
    <submittedName>
        <fullName evidence="8">CoA pyrophosphatase</fullName>
        <ecNumber evidence="8">3.6.1.55</ecNumber>
    </submittedName>
</protein>
<accession>A0AAW9SA96</accession>
<dbReference type="PANTHER" id="PTHR12992:SF11">
    <property type="entry name" value="MITOCHONDRIAL COENZYME A DIPHOSPHATASE NUDT8"/>
    <property type="match status" value="1"/>
</dbReference>
<dbReference type="GO" id="GO:0010945">
    <property type="term" value="F:coenzyme A diphosphatase activity"/>
    <property type="evidence" value="ECO:0007669"/>
    <property type="project" value="InterPro"/>
</dbReference>
<keyword evidence="4 8" id="KW-0378">Hydrolase</keyword>
<evidence type="ECO:0000256" key="5">
    <source>
        <dbReference type="ARBA" id="ARBA00022842"/>
    </source>
</evidence>
<evidence type="ECO:0000256" key="3">
    <source>
        <dbReference type="ARBA" id="ARBA00022723"/>
    </source>
</evidence>
<dbReference type="GO" id="GO:0046872">
    <property type="term" value="F:metal ion binding"/>
    <property type="evidence" value="ECO:0007669"/>
    <property type="project" value="UniProtKB-KW"/>
</dbReference>
<dbReference type="EMBL" id="JBDKWZ010000006">
    <property type="protein sequence ID" value="MEN7548675.1"/>
    <property type="molecule type" value="Genomic_DNA"/>
</dbReference>
<keyword evidence="5" id="KW-0460">Magnesium</keyword>
<dbReference type="AlphaFoldDB" id="A0AAW9SA96"/>
<dbReference type="InterPro" id="IPR045121">
    <property type="entry name" value="CoAse"/>
</dbReference>
<proteinExistence type="predicted"/>
<sequence length="215" mass="24635">MNRRLFQKSFVEKIKNQLTEKLPGLDAHLKMSVKTREQRSIPTGVVPRKSAVLVLMYPFQQQWFIPFIQRPRYNGVHSGQMAFPGGKYEEGDKHLVMTAQREAEEEVGIPYEKVEILGQMSDLYIPPSNMMVRPVLAYSTERPRFVLDPVEVDQLVEVPLLDFFDPANRKDVDVQVGERLRIQAPAYVVKEKVIWGATAMMMSELIEVLSTVIDG</sequence>
<dbReference type="Gene3D" id="3.90.79.10">
    <property type="entry name" value="Nucleoside Triphosphate Pyrophosphohydrolase"/>
    <property type="match status" value="1"/>
</dbReference>
<keyword evidence="3" id="KW-0479">Metal-binding</keyword>
<dbReference type="CDD" id="cd03426">
    <property type="entry name" value="NUDIX_CoAse_Nudt7"/>
    <property type="match status" value="1"/>
</dbReference>
<evidence type="ECO:0000256" key="4">
    <source>
        <dbReference type="ARBA" id="ARBA00022801"/>
    </source>
</evidence>
<dbReference type="InterPro" id="IPR015797">
    <property type="entry name" value="NUDIX_hydrolase-like_dom_sf"/>
</dbReference>
<name>A0AAW9SA96_9BACT</name>
<keyword evidence="6" id="KW-0464">Manganese</keyword>
<evidence type="ECO:0000313" key="9">
    <source>
        <dbReference type="Proteomes" id="UP001403385"/>
    </source>
</evidence>
<dbReference type="SUPFAM" id="SSF55811">
    <property type="entry name" value="Nudix"/>
    <property type="match status" value="1"/>
</dbReference>
<evidence type="ECO:0000259" key="7">
    <source>
        <dbReference type="PROSITE" id="PS51462"/>
    </source>
</evidence>
<reference evidence="8 9" key="1">
    <citation type="submission" date="2024-04" db="EMBL/GenBank/DDBJ databases">
        <title>Novel genus in family Flammeovirgaceae.</title>
        <authorList>
            <person name="Nguyen T.H."/>
            <person name="Vuong T.Q."/>
            <person name="Le H."/>
            <person name="Kim S.-G."/>
        </authorList>
    </citation>
    <scope>NUCLEOTIDE SEQUENCE [LARGE SCALE GENOMIC DNA]</scope>
    <source>
        <strain evidence="8 9">JCM 23209</strain>
    </source>
</reference>
<comment type="caution">
    <text evidence="8">The sequence shown here is derived from an EMBL/GenBank/DDBJ whole genome shotgun (WGS) entry which is preliminary data.</text>
</comment>
<dbReference type="Proteomes" id="UP001403385">
    <property type="component" value="Unassembled WGS sequence"/>
</dbReference>